<evidence type="ECO:0008006" key="3">
    <source>
        <dbReference type="Google" id="ProtNLM"/>
    </source>
</evidence>
<accession>A0A368GRK7</accession>
<keyword evidence="2" id="KW-1185">Reference proteome</keyword>
<gene>
    <name evidence="1" type="ORF">ANCCAN_08258</name>
</gene>
<name>A0A368GRK7_ANCCA</name>
<protein>
    <recommendedName>
        <fullName evidence="3">Paired domain-containing protein</fullName>
    </recommendedName>
</protein>
<reference evidence="1 2" key="1">
    <citation type="submission" date="2014-10" db="EMBL/GenBank/DDBJ databases">
        <title>Draft genome of the hookworm Ancylostoma caninum.</title>
        <authorList>
            <person name="Mitreva M."/>
        </authorList>
    </citation>
    <scope>NUCLEOTIDE SEQUENCE [LARGE SCALE GENOMIC DNA]</scope>
    <source>
        <strain evidence="1 2">Baltimore</strain>
    </source>
</reference>
<dbReference type="OrthoDB" id="5859218at2759"/>
<evidence type="ECO:0000313" key="2">
    <source>
        <dbReference type="Proteomes" id="UP000252519"/>
    </source>
</evidence>
<sequence length="121" mass="13935">MVKRSCHHFSIIEPNCESFLAREIHQRLGVHQSVIRRSVRRYKDLGTDDDRSGRGRHVSVTTTSNLGKVRGRNRLPRMGLQKGWNDLDAPYLCVTVDAFFPKRLKACIDVNGDIFKFQSCF</sequence>
<dbReference type="EMBL" id="JOJR01000095">
    <property type="protein sequence ID" value="RCN45690.1"/>
    <property type="molecule type" value="Genomic_DNA"/>
</dbReference>
<proteinExistence type="predicted"/>
<comment type="caution">
    <text evidence="1">The sequence shown here is derived from an EMBL/GenBank/DDBJ whole genome shotgun (WGS) entry which is preliminary data.</text>
</comment>
<organism evidence="1 2">
    <name type="scientific">Ancylostoma caninum</name>
    <name type="common">Dog hookworm</name>
    <dbReference type="NCBI Taxonomy" id="29170"/>
    <lineage>
        <taxon>Eukaryota</taxon>
        <taxon>Metazoa</taxon>
        <taxon>Ecdysozoa</taxon>
        <taxon>Nematoda</taxon>
        <taxon>Chromadorea</taxon>
        <taxon>Rhabditida</taxon>
        <taxon>Rhabditina</taxon>
        <taxon>Rhabditomorpha</taxon>
        <taxon>Strongyloidea</taxon>
        <taxon>Ancylostomatidae</taxon>
        <taxon>Ancylostomatinae</taxon>
        <taxon>Ancylostoma</taxon>
    </lineage>
</organism>
<evidence type="ECO:0000313" key="1">
    <source>
        <dbReference type="EMBL" id="RCN45690.1"/>
    </source>
</evidence>
<dbReference type="Proteomes" id="UP000252519">
    <property type="component" value="Unassembled WGS sequence"/>
</dbReference>
<dbReference type="AlphaFoldDB" id="A0A368GRK7"/>